<organism evidence="2 3">
    <name type="scientific">Gigaspora margarita</name>
    <dbReference type="NCBI Taxonomy" id="4874"/>
    <lineage>
        <taxon>Eukaryota</taxon>
        <taxon>Fungi</taxon>
        <taxon>Fungi incertae sedis</taxon>
        <taxon>Mucoromycota</taxon>
        <taxon>Glomeromycotina</taxon>
        <taxon>Glomeromycetes</taxon>
        <taxon>Diversisporales</taxon>
        <taxon>Gigasporaceae</taxon>
        <taxon>Gigaspora</taxon>
    </lineage>
</organism>
<dbReference type="AlphaFoldDB" id="A0A8H3XHG9"/>
<keyword evidence="3" id="KW-1185">Reference proteome</keyword>
<feature type="region of interest" description="Disordered" evidence="1">
    <location>
        <begin position="1"/>
        <end position="32"/>
    </location>
</feature>
<sequence length="82" mass="9478">MIQGSYLFDDENYSEEIENDNKNSESDDGNDLVIPNHQVVVLVINDIVDLNHSNKKNNNSDIAMNDDHEFNLEDLIHDQDFE</sequence>
<accession>A0A8H3XHG9</accession>
<dbReference type="EMBL" id="WTPW01000956">
    <property type="protein sequence ID" value="KAF0467316.1"/>
    <property type="molecule type" value="Genomic_DNA"/>
</dbReference>
<evidence type="ECO:0000313" key="2">
    <source>
        <dbReference type="EMBL" id="KAF0467316.1"/>
    </source>
</evidence>
<proteinExistence type="predicted"/>
<gene>
    <name evidence="2" type="ORF">F8M41_026034</name>
</gene>
<evidence type="ECO:0000256" key="1">
    <source>
        <dbReference type="SAM" id="MobiDB-lite"/>
    </source>
</evidence>
<name>A0A8H3XHG9_GIGMA</name>
<comment type="caution">
    <text evidence="2">The sequence shown here is derived from an EMBL/GenBank/DDBJ whole genome shotgun (WGS) entry which is preliminary data.</text>
</comment>
<evidence type="ECO:0000313" key="3">
    <source>
        <dbReference type="Proteomes" id="UP000439903"/>
    </source>
</evidence>
<feature type="compositionally biased region" description="Acidic residues" evidence="1">
    <location>
        <begin position="8"/>
        <end position="18"/>
    </location>
</feature>
<reference evidence="2 3" key="1">
    <citation type="journal article" date="2019" name="Environ. Microbiol.">
        <title>At the nexus of three kingdoms: the genome of the mycorrhizal fungus Gigaspora margarita provides insights into plant, endobacterial and fungal interactions.</title>
        <authorList>
            <person name="Venice F."/>
            <person name="Ghignone S."/>
            <person name="Salvioli di Fossalunga A."/>
            <person name="Amselem J."/>
            <person name="Novero M."/>
            <person name="Xianan X."/>
            <person name="Sedzielewska Toro K."/>
            <person name="Morin E."/>
            <person name="Lipzen A."/>
            <person name="Grigoriev I.V."/>
            <person name="Henrissat B."/>
            <person name="Martin F.M."/>
            <person name="Bonfante P."/>
        </authorList>
    </citation>
    <scope>NUCLEOTIDE SEQUENCE [LARGE SCALE GENOMIC DNA]</scope>
    <source>
        <strain evidence="2 3">BEG34</strain>
    </source>
</reference>
<dbReference type="Proteomes" id="UP000439903">
    <property type="component" value="Unassembled WGS sequence"/>
</dbReference>
<protein>
    <submittedName>
        <fullName evidence="2">Uncharacterized protein</fullName>
    </submittedName>
</protein>